<protein>
    <submittedName>
        <fullName evidence="1">Uncharacterized protein</fullName>
    </submittedName>
</protein>
<evidence type="ECO:0000313" key="1">
    <source>
        <dbReference type="EMBL" id="KYN19095.1"/>
    </source>
</evidence>
<organism evidence="1 2">
    <name type="scientific">Trachymyrmex cornetzi</name>
    <dbReference type="NCBI Taxonomy" id="471704"/>
    <lineage>
        <taxon>Eukaryota</taxon>
        <taxon>Metazoa</taxon>
        <taxon>Ecdysozoa</taxon>
        <taxon>Arthropoda</taxon>
        <taxon>Hexapoda</taxon>
        <taxon>Insecta</taxon>
        <taxon>Pterygota</taxon>
        <taxon>Neoptera</taxon>
        <taxon>Endopterygota</taxon>
        <taxon>Hymenoptera</taxon>
        <taxon>Apocrita</taxon>
        <taxon>Aculeata</taxon>
        <taxon>Formicoidea</taxon>
        <taxon>Formicidae</taxon>
        <taxon>Myrmicinae</taxon>
        <taxon>Trachymyrmex</taxon>
    </lineage>
</organism>
<proteinExistence type="predicted"/>
<name>A0A151J6T1_9HYME</name>
<dbReference type="EMBL" id="KQ979796">
    <property type="protein sequence ID" value="KYN19095.1"/>
    <property type="molecule type" value="Genomic_DNA"/>
</dbReference>
<evidence type="ECO:0000313" key="2">
    <source>
        <dbReference type="Proteomes" id="UP000078492"/>
    </source>
</evidence>
<accession>A0A151J6T1</accession>
<sequence>MKFLERSPGTTPQGHGAWGCAYRERSAKPITGSTSLFVNVWTLTKEIARREMTVLCHLRLTRSANLKIFASGLLYLREPLDLRGLEEARLLEVLSGKSSKQITHITADKFQPPRRGGESSRCLCFQELCGGASESLPDRENRNWDTQVIPGGFP</sequence>
<keyword evidence="2" id="KW-1185">Reference proteome</keyword>
<gene>
    <name evidence="1" type="ORF">ALC57_08585</name>
</gene>
<reference evidence="1 2" key="1">
    <citation type="submission" date="2015-09" db="EMBL/GenBank/DDBJ databases">
        <title>Trachymyrmex cornetzi WGS genome.</title>
        <authorList>
            <person name="Nygaard S."/>
            <person name="Hu H."/>
            <person name="Boomsma J."/>
            <person name="Zhang G."/>
        </authorList>
    </citation>
    <scope>NUCLEOTIDE SEQUENCE [LARGE SCALE GENOMIC DNA]</scope>
    <source>
        <strain evidence="1">Tcor2-1</strain>
        <tissue evidence="1">Whole body</tissue>
    </source>
</reference>
<dbReference type="AlphaFoldDB" id="A0A151J6T1"/>
<dbReference type="Proteomes" id="UP000078492">
    <property type="component" value="Unassembled WGS sequence"/>
</dbReference>